<dbReference type="InterPro" id="IPR013783">
    <property type="entry name" value="Ig-like_fold"/>
</dbReference>
<reference evidence="4" key="1">
    <citation type="submission" date="2014-01" db="EMBL/GenBank/DDBJ databases">
        <title>The Genome Sequence of Anopheles melas CM1001059_A (V2).</title>
        <authorList>
            <consortium name="The Broad Institute Genomics Platform"/>
            <person name="Neafsey D.E."/>
            <person name="Besansky N."/>
            <person name="Howell P."/>
            <person name="Walton C."/>
            <person name="Young S.K."/>
            <person name="Zeng Q."/>
            <person name="Gargeya S."/>
            <person name="Fitzgerald M."/>
            <person name="Haas B."/>
            <person name="Abouelleil A."/>
            <person name="Allen A.W."/>
            <person name="Alvarado L."/>
            <person name="Arachchi H.M."/>
            <person name="Berlin A.M."/>
            <person name="Chapman S.B."/>
            <person name="Gainer-Dewar J."/>
            <person name="Goldberg J."/>
            <person name="Griggs A."/>
            <person name="Gujja S."/>
            <person name="Hansen M."/>
            <person name="Howarth C."/>
            <person name="Imamovic A."/>
            <person name="Ireland A."/>
            <person name="Larimer J."/>
            <person name="McCowan C."/>
            <person name="Murphy C."/>
            <person name="Pearson M."/>
            <person name="Poon T.W."/>
            <person name="Priest M."/>
            <person name="Roberts A."/>
            <person name="Saif S."/>
            <person name="Shea T."/>
            <person name="Sisk P."/>
            <person name="Sykes S."/>
            <person name="Wortman J."/>
            <person name="Nusbaum C."/>
            <person name="Birren B."/>
        </authorList>
    </citation>
    <scope>NUCLEOTIDE SEQUENCE [LARGE SCALE GENOMIC DNA]</scope>
    <source>
        <strain evidence="4">CM1001059</strain>
    </source>
</reference>
<evidence type="ECO:0000313" key="3">
    <source>
        <dbReference type="EnsemblMetazoa" id="AMEC016581-PA"/>
    </source>
</evidence>
<dbReference type="AlphaFoldDB" id="A0A182U9X0"/>
<evidence type="ECO:0000259" key="2">
    <source>
        <dbReference type="Pfam" id="PF16794"/>
    </source>
</evidence>
<dbReference type="InterPro" id="IPR026085">
    <property type="entry name" value="ATF7-int"/>
</dbReference>
<dbReference type="InterPro" id="IPR056565">
    <property type="entry name" value="Fn3_ATF7IP"/>
</dbReference>
<dbReference type="PANTHER" id="PTHR23210:SF26">
    <property type="entry name" value="ACTIVATING TRANSCRIPTION FACTOR 7-INTERACTING PROTEIN 1"/>
    <property type="match status" value="1"/>
</dbReference>
<dbReference type="GO" id="GO:0005634">
    <property type="term" value="C:nucleus"/>
    <property type="evidence" value="ECO:0007669"/>
    <property type="project" value="TreeGrafter"/>
</dbReference>
<dbReference type="VEuPathDB" id="VectorBase:AMEC016581"/>
<dbReference type="Pfam" id="PF16794">
    <property type="entry name" value="fn3_4"/>
    <property type="match status" value="1"/>
</dbReference>
<dbReference type="STRING" id="34690.A0A182U9X0"/>
<dbReference type="GO" id="GO:0005667">
    <property type="term" value="C:transcription regulator complex"/>
    <property type="evidence" value="ECO:0007669"/>
    <property type="project" value="TreeGrafter"/>
</dbReference>
<organism evidence="3 4">
    <name type="scientific">Anopheles melas</name>
    <dbReference type="NCBI Taxonomy" id="34690"/>
    <lineage>
        <taxon>Eukaryota</taxon>
        <taxon>Metazoa</taxon>
        <taxon>Ecdysozoa</taxon>
        <taxon>Arthropoda</taxon>
        <taxon>Hexapoda</taxon>
        <taxon>Insecta</taxon>
        <taxon>Pterygota</taxon>
        <taxon>Neoptera</taxon>
        <taxon>Endopterygota</taxon>
        <taxon>Diptera</taxon>
        <taxon>Nematocera</taxon>
        <taxon>Culicoidea</taxon>
        <taxon>Culicidae</taxon>
        <taxon>Anophelinae</taxon>
        <taxon>Anopheles</taxon>
    </lineage>
</organism>
<dbReference type="PANTHER" id="PTHR23210">
    <property type="entry name" value="ACTIVATING TRANSCRIPTION FACTOR 7 INTERACTING PROTEIN"/>
    <property type="match status" value="1"/>
</dbReference>
<feature type="domain" description="Activating transcription factor 7-interacting protein Fn3" evidence="2">
    <location>
        <begin position="33"/>
        <end position="114"/>
    </location>
</feature>
<dbReference type="Gene3D" id="2.60.40.10">
    <property type="entry name" value="Immunoglobulins"/>
    <property type="match status" value="1"/>
</dbReference>
<evidence type="ECO:0000256" key="1">
    <source>
        <dbReference type="SAM" id="MobiDB-lite"/>
    </source>
</evidence>
<evidence type="ECO:0000313" key="4">
    <source>
        <dbReference type="Proteomes" id="UP000075902"/>
    </source>
</evidence>
<feature type="compositionally biased region" description="Pro residues" evidence="1">
    <location>
        <begin position="17"/>
        <end position="35"/>
    </location>
</feature>
<proteinExistence type="predicted"/>
<dbReference type="Proteomes" id="UP000075902">
    <property type="component" value="Unassembled WGS sequence"/>
</dbReference>
<accession>A0A182U9X0</accession>
<dbReference type="SUPFAM" id="SSF49265">
    <property type="entry name" value="Fibronectin type III"/>
    <property type="match status" value="1"/>
</dbReference>
<reference evidence="3" key="2">
    <citation type="submission" date="2020-05" db="UniProtKB">
        <authorList>
            <consortium name="EnsemblMetazoa"/>
        </authorList>
    </citation>
    <scope>IDENTIFICATION</scope>
    <source>
        <strain evidence="3">CM1001059</strain>
    </source>
</reference>
<protein>
    <submittedName>
        <fullName evidence="3">Fibronectin type-III domain-containing protein</fullName>
    </submittedName>
</protein>
<dbReference type="InterPro" id="IPR036116">
    <property type="entry name" value="FN3_sf"/>
</dbReference>
<dbReference type="EnsemblMetazoa" id="AMEC016581-RA">
    <property type="protein sequence ID" value="AMEC016581-PA"/>
    <property type="gene ID" value="AMEC016581"/>
</dbReference>
<sequence length="120" mass="13735">MKKRIVVKPSIQALIVPLPPPGPQPENDPSWKLPPPQPTICVNNVQTGIVISWLMPTLDHRHSEIENYQIYAYQELAIPNAVEEWRHVGDVKALLLPMAVTLTQFQEGQRYYFAQLKILK</sequence>
<dbReference type="GO" id="GO:0003712">
    <property type="term" value="F:transcription coregulator activity"/>
    <property type="evidence" value="ECO:0007669"/>
    <property type="project" value="TreeGrafter"/>
</dbReference>
<feature type="region of interest" description="Disordered" evidence="1">
    <location>
        <begin position="16"/>
        <end position="35"/>
    </location>
</feature>
<keyword evidence="4" id="KW-1185">Reference proteome</keyword>
<name>A0A182U9X0_9DIPT</name>
<dbReference type="GO" id="GO:0006355">
    <property type="term" value="P:regulation of DNA-templated transcription"/>
    <property type="evidence" value="ECO:0007669"/>
    <property type="project" value="TreeGrafter"/>
</dbReference>